<evidence type="ECO:0000259" key="1">
    <source>
        <dbReference type="PROSITE" id="PS51502"/>
    </source>
</evidence>
<protein>
    <submittedName>
        <fullName evidence="3">Dabb family protein</fullName>
    </submittedName>
</protein>
<gene>
    <name evidence="3" type="ORF">LWF01_18710</name>
</gene>
<dbReference type="SUPFAM" id="SSF54909">
    <property type="entry name" value="Dimeric alpha+beta barrel"/>
    <property type="match status" value="1"/>
</dbReference>
<dbReference type="Proteomes" id="UP001209083">
    <property type="component" value="Chromosome"/>
</dbReference>
<name>A0ABY8QT13_9MICO</name>
<accession>A0ABY8QT13</accession>
<dbReference type="PANTHER" id="PTHR37832">
    <property type="entry name" value="BLL2683 PROTEIN"/>
    <property type="match status" value="1"/>
</dbReference>
<feature type="domain" description="Stress-response A/B barrel" evidence="1">
    <location>
        <begin position="3"/>
        <end position="98"/>
    </location>
</feature>
<organism evidence="3 4">
    <name type="scientific">Saxibacter everestensis</name>
    <dbReference type="NCBI Taxonomy" id="2909229"/>
    <lineage>
        <taxon>Bacteria</taxon>
        <taxon>Bacillati</taxon>
        <taxon>Actinomycetota</taxon>
        <taxon>Actinomycetes</taxon>
        <taxon>Micrococcales</taxon>
        <taxon>Brevibacteriaceae</taxon>
        <taxon>Saxibacter</taxon>
    </lineage>
</organism>
<dbReference type="Gene3D" id="3.30.70.100">
    <property type="match status" value="1"/>
</dbReference>
<evidence type="ECO:0000313" key="4">
    <source>
        <dbReference type="Proteomes" id="UP001209083"/>
    </source>
</evidence>
<dbReference type="InterPro" id="IPR011008">
    <property type="entry name" value="Dimeric_a/b-barrel"/>
</dbReference>
<dbReference type="PROSITE" id="PS51502">
    <property type="entry name" value="S_R_A_B_BARREL"/>
    <property type="match status" value="1"/>
</dbReference>
<reference evidence="3 4" key="1">
    <citation type="submission" date="2023-05" db="EMBL/GenBank/DDBJ databases">
        <title>Lithophilousrod everest ZFBP1038 complete genpme.</title>
        <authorList>
            <person name="Tian M."/>
        </authorList>
    </citation>
    <scope>NUCLEOTIDE SEQUENCE [LARGE SCALE GENOMIC DNA]</scope>
    <source>
        <strain evidence="3 4">ZFBP1038</strain>
    </source>
</reference>
<dbReference type="InterPro" id="IPR013097">
    <property type="entry name" value="Dabb"/>
</dbReference>
<dbReference type="EMBL" id="CP090958">
    <property type="protein sequence ID" value="WGW12087.1"/>
    <property type="molecule type" value="Genomic_DNA"/>
</dbReference>
<dbReference type="Pfam" id="PF07876">
    <property type="entry name" value="Dabb"/>
    <property type="match status" value="1"/>
</dbReference>
<dbReference type="PANTHER" id="PTHR37832:SF1">
    <property type="entry name" value="STRESS-RESPONSE A_B BARREL DOMAIN-CONTAINING PROTEIN"/>
    <property type="match status" value="1"/>
</dbReference>
<dbReference type="PROSITE" id="PS51725">
    <property type="entry name" value="ABM"/>
    <property type="match status" value="1"/>
</dbReference>
<proteinExistence type="predicted"/>
<evidence type="ECO:0000313" key="3">
    <source>
        <dbReference type="EMBL" id="WGW12087.1"/>
    </source>
</evidence>
<dbReference type="InterPro" id="IPR007138">
    <property type="entry name" value="ABM_dom"/>
</dbReference>
<sequence>MAIRHIVTWKLAATDGAAKREHATEIAARLEPLVDVIPGTRSLQVSENSAYHDVNWDVVLIGEYDDLAALDAYQGHPEHQAAAAFVRSVVSDRASIDFEI</sequence>
<dbReference type="RefSeq" id="WP_349638885.1">
    <property type="nucleotide sequence ID" value="NZ_CP090958.1"/>
</dbReference>
<dbReference type="SMART" id="SM00886">
    <property type="entry name" value="Dabb"/>
    <property type="match status" value="1"/>
</dbReference>
<evidence type="ECO:0000259" key="2">
    <source>
        <dbReference type="PROSITE" id="PS51725"/>
    </source>
</evidence>
<keyword evidence="4" id="KW-1185">Reference proteome</keyword>
<feature type="domain" description="ABM" evidence="2">
    <location>
        <begin position="5"/>
        <end position="98"/>
    </location>
</feature>